<dbReference type="RefSeq" id="XP_013272902.1">
    <property type="nucleotide sequence ID" value="XM_013417448.1"/>
</dbReference>
<keyword evidence="2" id="KW-1185">Reference proteome</keyword>
<dbReference type="OrthoDB" id="3468019at2759"/>
<accession>A0A0D2IRH5</accession>
<gene>
    <name evidence="1" type="ORF">Z518_03738</name>
</gene>
<dbReference type="Gene3D" id="3.10.450.50">
    <property type="match status" value="1"/>
</dbReference>
<organism evidence="1 2">
    <name type="scientific">Rhinocladiella mackenziei CBS 650.93</name>
    <dbReference type="NCBI Taxonomy" id="1442369"/>
    <lineage>
        <taxon>Eukaryota</taxon>
        <taxon>Fungi</taxon>
        <taxon>Dikarya</taxon>
        <taxon>Ascomycota</taxon>
        <taxon>Pezizomycotina</taxon>
        <taxon>Eurotiomycetes</taxon>
        <taxon>Chaetothyriomycetidae</taxon>
        <taxon>Chaetothyriales</taxon>
        <taxon>Herpotrichiellaceae</taxon>
        <taxon>Rhinocladiella</taxon>
    </lineage>
</organism>
<sequence>MDSRDNYSFANQSSIPSPINDMLPAFFRSWDDPHSNNEYLNLFAPEGELVFGSAPAKGRDAIRALRDAMIHPTNGPVVSLEHTLGKCFVLAGGADSGRQEVIVNGSIWYKLRNGRKVDADFASWVVFGDDGQGGLQAEFYEVYLDSLELMTAIKEMNETAE</sequence>
<protein>
    <submittedName>
        <fullName evidence="1">Rhinocladiella mackenziei CBS 650.93 unplaced genomic scaffold supercont1.3, whole genome shotgun sequence</fullName>
    </submittedName>
</protein>
<evidence type="ECO:0000313" key="1">
    <source>
        <dbReference type="EMBL" id="KIX05766.1"/>
    </source>
</evidence>
<name>A0A0D2IRH5_9EURO</name>
<dbReference type="VEuPathDB" id="FungiDB:Z518_03738"/>
<evidence type="ECO:0000313" key="2">
    <source>
        <dbReference type="Proteomes" id="UP000053617"/>
    </source>
</evidence>
<reference evidence="1 2" key="1">
    <citation type="submission" date="2015-01" db="EMBL/GenBank/DDBJ databases">
        <title>The Genome Sequence of Rhinocladiella mackenzie CBS 650.93.</title>
        <authorList>
            <consortium name="The Broad Institute Genomics Platform"/>
            <person name="Cuomo C."/>
            <person name="de Hoog S."/>
            <person name="Gorbushina A."/>
            <person name="Stielow B."/>
            <person name="Teixiera M."/>
            <person name="Abouelleil A."/>
            <person name="Chapman S.B."/>
            <person name="Priest M."/>
            <person name="Young S.K."/>
            <person name="Wortman J."/>
            <person name="Nusbaum C."/>
            <person name="Birren B."/>
        </authorList>
    </citation>
    <scope>NUCLEOTIDE SEQUENCE [LARGE SCALE GENOMIC DNA]</scope>
    <source>
        <strain evidence="1 2">CBS 650.93</strain>
    </source>
</reference>
<proteinExistence type="predicted"/>
<dbReference type="AlphaFoldDB" id="A0A0D2IRH5"/>
<dbReference type="SUPFAM" id="SSF54427">
    <property type="entry name" value="NTF2-like"/>
    <property type="match status" value="1"/>
</dbReference>
<dbReference type="Proteomes" id="UP000053617">
    <property type="component" value="Unassembled WGS sequence"/>
</dbReference>
<dbReference type="GeneID" id="25291809"/>
<dbReference type="HOGENOM" id="CLU_1644660_0_0_1"/>
<dbReference type="InterPro" id="IPR032710">
    <property type="entry name" value="NTF2-like_dom_sf"/>
</dbReference>
<dbReference type="EMBL" id="KN847477">
    <property type="protein sequence ID" value="KIX05766.1"/>
    <property type="molecule type" value="Genomic_DNA"/>
</dbReference>